<proteinExistence type="predicted"/>
<dbReference type="Gene3D" id="2.30.29.30">
    <property type="entry name" value="Pleckstrin-homology domain (PH domain)/Phosphotyrosine-binding domain (PTB)"/>
    <property type="match status" value="1"/>
</dbReference>
<reference evidence="2 3" key="1">
    <citation type="journal article" date="2016" name="Mol. Biol. Evol.">
        <title>Comparative Genomics of Early-Diverging Mushroom-Forming Fungi Provides Insights into the Origins of Lignocellulose Decay Capabilities.</title>
        <authorList>
            <person name="Nagy L.G."/>
            <person name="Riley R."/>
            <person name="Tritt A."/>
            <person name="Adam C."/>
            <person name="Daum C."/>
            <person name="Floudas D."/>
            <person name="Sun H."/>
            <person name="Yadav J.S."/>
            <person name="Pangilinan J."/>
            <person name="Larsson K.H."/>
            <person name="Matsuura K."/>
            <person name="Barry K."/>
            <person name="Labutti K."/>
            <person name="Kuo R."/>
            <person name="Ohm R.A."/>
            <person name="Bhattacharya S.S."/>
            <person name="Shirouzu T."/>
            <person name="Yoshinaga Y."/>
            <person name="Martin F.M."/>
            <person name="Grigoriev I.V."/>
            <person name="Hibbett D.S."/>
        </authorList>
    </citation>
    <scope>NUCLEOTIDE SEQUENCE [LARGE SCALE GENOMIC DNA]</scope>
    <source>
        <strain evidence="2 3">TUFC12733</strain>
    </source>
</reference>
<feature type="compositionally biased region" description="Basic and acidic residues" evidence="1">
    <location>
        <begin position="151"/>
        <end position="160"/>
    </location>
</feature>
<dbReference type="OrthoDB" id="1259151at2759"/>
<dbReference type="STRING" id="1330018.A0A167QUT9"/>
<dbReference type="GO" id="GO:0031490">
    <property type="term" value="F:chromatin DNA binding"/>
    <property type="evidence" value="ECO:0007669"/>
    <property type="project" value="TreeGrafter"/>
</dbReference>
<evidence type="ECO:0000313" key="2">
    <source>
        <dbReference type="EMBL" id="KZP00263.1"/>
    </source>
</evidence>
<dbReference type="PANTHER" id="PTHR31606:SF1">
    <property type="entry name" value="WW DOMAIN BINDING PROTEIN 2, ISOFORM E"/>
    <property type="match status" value="1"/>
</dbReference>
<gene>
    <name evidence="2" type="ORF">CALVIDRAFT_533909</name>
</gene>
<dbReference type="AlphaFoldDB" id="A0A167QUT9"/>
<evidence type="ECO:0000313" key="3">
    <source>
        <dbReference type="Proteomes" id="UP000076738"/>
    </source>
</evidence>
<dbReference type="PANTHER" id="PTHR31606">
    <property type="entry name" value="WW DOMAIN BINDING PROTEIN 2, ISOFORM E"/>
    <property type="match status" value="1"/>
</dbReference>
<dbReference type="Proteomes" id="UP000076738">
    <property type="component" value="Unassembled WGS sequence"/>
</dbReference>
<dbReference type="EMBL" id="KV417270">
    <property type="protein sequence ID" value="KZP00263.1"/>
    <property type="molecule type" value="Genomic_DNA"/>
</dbReference>
<dbReference type="GO" id="GO:0005634">
    <property type="term" value="C:nucleus"/>
    <property type="evidence" value="ECO:0007669"/>
    <property type="project" value="TreeGrafter"/>
</dbReference>
<feature type="compositionally biased region" description="Gly residues" evidence="1">
    <location>
        <begin position="179"/>
        <end position="191"/>
    </location>
</feature>
<sequence>MSLNWAMLSPSTGEPIPLPEEELILDLPGAEFTLFVPDLPPPTSGAQSAGGAGGNARKMLAQGRVWVSDQRVIFVPTPSKDTPYKSLSLPLPSILSTSFQQPIFGSNHIVLTLSPTPGGGLTQGTKAEVRFRDRGAFEFVKVLEAARERAVHKERERGEEGLPVYEAPPPPVGASSAGTGAGAAGPSGGAAHGVPEDAPPGYEL</sequence>
<dbReference type="CDD" id="cd13214">
    <property type="entry name" value="PH-GRAM_WBP2"/>
    <property type="match status" value="1"/>
</dbReference>
<feature type="region of interest" description="Disordered" evidence="1">
    <location>
        <begin position="151"/>
        <end position="204"/>
    </location>
</feature>
<name>A0A167QUT9_CALVF</name>
<keyword evidence="3" id="KW-1185">Reference proteome</keyword>
<dbReference type="InterPro" id="IPR044852">
    <property type="entry name" value="WBP2-like"/>
</dbReference>
<evidence type="ECO:0008006" key="4">
    <source>
        <dbReference type="Google" id="ProtNLM"/>
    </source>
</evidence>
<dbReference type="SUPFAM" id="SSF50729">
    <property type="entry name" value="PH domain-like"/>
    <property type="match status" value="1"/>
</dbReference>
<organism evidence="2 3">
    <name type="scientific">Calocera viscosa (strain TUFC12733)</name>
    <dbReference type="NCBI Taxonomy" id="1330018"/>
    <lineage>
        <taxon>Eukaryota</taxon>
        <taxon>Fungi</taxon>
        <taxon>Dikarya</taxon>
        <taxon>Basidiomycota</taxon>
        <taxon>Agaricomycotina</taxon>
        <taxon>Dacrymycetes</taxon>
        <taxon>Dacrymycetales</taxon>
        <taxon>Dacrymycetaceae</taxon>
        <taxon>Calocera</taxon>
    </lineage>
</organism>
<accession>A0A167QUT9</accession>
<protein>
    <recommendedName>
        <fullName evidence="4">GRAM domain-containing protein</fullName>
    </recommendedName>
</protein>
<evidence type="ECO:0000256" key="1">
    <source>
        <dbReference type="SAM" id="MobiDB-lite"/>
    </source>
</evidence>
<dbReference type="InterPro" id="IPR011993">
    <property type="entry name" value="PH-like_dom_sf"/>
</dbReference>
<dbReference type="GO" id="GO:0003713">
    <property type="term" value="F:transcription coactivator activity"/>
    <property type="evidence" value="ECO:0007669"/>
    <property type="project" value="InterPro"/>
</dbReference>